<proteinExistence type="predicted"/>
<evidence type="ECO:0000259" key="1">
    <source>
        <dbReference type="Pfam" id="PF06032"/>
    </source>
</evidence>
<organism evidence="2">
    <name type="scientific">marine metagenome</name>
    <dbReference type="NCBI Taxonomy" id="408172"/>
    <lineage>
        <taxon>unclassified sequences</taxon>
        <taxon>metagenomes</taxon>
        <taxon>ecological metagenomes</taxon>
    </lineage>
</organism>
<accession>A0A382VMZ5</accession>
<name>A0A382VMZ5_9ZZZZ</name>
<dbReference type="AlphaFoldDB" id="A0A382VMZ5"/>
<dbReference type="SUPFAM" id="SSF160991">
    <property type="entry name" value="CV3147-like"/>
    <property type="match status" value="1"/>
</dbReference>
<gene>
    <name evidence="2" type="ORF">METZ01_LOCUS400727</name>
</gene>
<dbReference type="Gene3D" id="3.40.1610.10">
    <property type="entry name" value="CV3147-like domain"/>
    <property type="match status" value="1"/>
</dbReference>
<protein>
    <recommendedName>
        <fullName evidence="1">S-Me-THD N-terminal domain-containing protein</fullName>
    </recommendedName>
</protein>
<dbReference type="InterPro" id="IPR027479">
    <property type="entry name" value="S-Me-THD_N_sf"/>
</dbReference>
<dbReference type="EMBL" id="UINC01153258">
    <property type="protein sequence ID" value="SVD47873.1"/>
    <property type="molecule type" value="Genomic_DNA"/>
</dbReference>
<dbReference type="Pfam" id="PF06032">
    <property type="entry name" value="S-Me-THD_N"/>
    <property type="match status" value="1"/>
</dbReference>
<feature type="non-terminal residue" evidence="2">
    <location>
        <position position="94"/>
    </location>
</feature>
<feature type="domain" description="S-Me-THD N-terminal" evidence="1">
    <location>
        <begin position="8"/>
        <end position="93"/>
    </location>
</feature>
<evidence type="ECO:0000313" key="2">
    <source>
        <dbReference type="EMBL" id="SVD47873.1"/>
    </source>
</evidence>
<sequence length="94" mass="9893">MEMISADQMHDIAVGGAVMGTGGGGDPYVGKLMAMQSIKRNGPVKLIEVDEINDDGLFACAAMMGAPTVMLEKFPEGSEIVNAYKKLGEFIGEP</sequence>
<dbReference type="InterPro" id="IPR010318">
    <property type="entry name" value="S-Me-THD_N"/>
</dbReference>
<reference evidence="2" key="1">
    <citation type="submission" date="2018-05" db="EMBL/GenBank/DDBJ databases">
        <authorList>
            <person name="Lanie J.A."/>
            <person name="Ng W.-L."/>
            <person name="Kazmierczak K.M."/>
            <person name="Andrzejewski T.M."/>
            <person name="Davidsen T.M."/>
            <person name="Wayne K.J."/>
            <person name="Tettelin H."/>
            <person name="Glass J.I."/>
            <person name="Rusch D."/>
            <person name="Podicherti R."/>
            <person name="Tsui H.-C.T."/>
            <person name="Winkler M.E."/>
        </authorList>
    </citation>
    <scope>NUCLEOTIDE SEQUENCE</scope>
</reference>